<reference evidence="3" key="2">
    <citation type="submission" date="2022-10" db="EMBL/GenBank/DDBJ databases">
        <authorList>
            <consortium name="ENA_rothamsted_submissions"/>
            <consortium name="culmorum"/>
            <person name="King R."/>
        </authorList>
    </citation>
    <scope>NUCLEOTIDE SEQUENCE</scope>
</reference>
<accession>A0A9N9RJQ1</accession>
<evidence type="ECO:0000313" key="4">
    <source>
        <dbReference type="Proteomes" id="UP001153620"/>
    </source>
</evidence>
<keyword evidence="2" id="KW-0732">Signal</keyword>
<dbReference type="EMBL" id="OU895877">
    <property type="protein sequence ID" value="CAG9798092.1"/>
    <property type="molecule type" value="Genomic_DNA"/>
</dbReference>
<evidence type="ECO:0000313" key="3">
    <source>
        <dbReference type="EMBL" id="CAG9798092.1"/>
    </source>
</evidence>
<keyword evidence="4" id="KW-1185">Reference proteome</keyword>
<feature type="compositionally biased region" description="Low complexity" evidence="1">
    <location>
        <begin position="135"/>
        <end position="167"/>
    </location>
</feature>
<sequence>MRQKFGISIAILVFICSFNAKVVWSQFSFGNRGGFANSYSSSPLGTSLNFPSSKDWHHFGGSSISFANSDPFNDWPNTNFPRPSAGLNRNTGSISYAPTHTKDDFHSMFPNLDEQSFSFDGINKIRSGYGLPPLTTTTTTSRATKPTKHTTTTSSATEPTTQTTTTSVPQYERFHNYGNTFGRNWLLKSTYIARNNYYESEAPIGPGPLTKALFSSGALWGYDDNSNFNDKIRWNKNDDKEWRATTKAPYFENEVPVENKILPASAVIGAATAFGLVSLLSLRVPTSKPLMYCGNTNLKQLPIQIFDEIYICKNDKFEISCEENYRNQSNFNCPIQEMKCDIMDEDIKGNIYCKDGALFSKLDIFCDRTISINETDKAITFLDCHEGSFPKHLASFIPTTTPRSTTTHAPKPLSIGAKAHIFLLKLMGKFEVVEKKTPTTTETYPFLNFDAWHPEALTVPPETTTRVPEVKKIVKAANSNSKEGTEESTSTELPSSTVEASTGSVENS</sequence>
<dbReference type="Proteomes" id="UP001153620">
    <property type="component" value="Chromosome 1"/>
</dbReference>
<evidence type="ECO:0000256" key="1">
    <source>
        <dbReference type="SAM" id="MobiDB-lite"/>
    </source>
</evidence>
<proteinExistence type="predicted"/>
<feature type="region of interest" description="Disordered" evidence="1">
    <location>
        <begin position="130"/>
        <end position="167"/>
    </location>
</feature>
<feature type="compositionally biased region" description="Low complexity" evidence="1">
    <location>
        <begin position="479"/>
        <end position="499"/>
    </location>
</feature>
<feature type="chain" id="PRO_5040315598" evidence="2">
    <location>
        <begin position="26"/>
        <end position="508"/>
    </location>
</feature>
<dbReference type="AlphaFoldDB" id="A0A9N9RJQ1"/>
<protein>
    <submittedName>
        <fullName evidence="3">Uncharacterized protein</fullName>
    </submittedName>
</protein>
<evidence type="ECO:0000256" key="2">
    <source>
        <dbReference type="SAM" id="SignalP"/>
    </source>
</evidence>
<gene>
    <name evidence="3" type="ORF">CHIRRI_LOCUS1077</name>
</gene>
<organism evidence="3 4">
    <name type="scientific">Chironomus riparius</name>
    <dbReference type="NCBI Taxonomy" id="315576"/>
    <lineage>
        <taxon>Eukaryota</taxon>
        <taxon>Metazoa</taxon>
        <taxon>Ecdysozoa</taxon>
        <taxon>Arthropoda</taxon>
        <taxon>Hexapoda</taxon>
        <taxon>Insecta</taxon>
        <taxon>Pterygota</taxon>
        <taxon>Neoptera</taxon>
        <taxon>Endopterygota</taxon>
        <taxon>Diptera</taxon>
        <taxon>Nematocera</taxon>
        <taxon>Chironomoidea</taxon>
        <taxon>Chironomidae</taxon>
        <taxon>Chironominae</taxon>
        <taxon>Chironomus</taxon>
    </lineage>
</organism>
<name>A0A9N9RJQ1_9DIPT</name>
<feature type="region of interest" description="Disordered" evidence="1">
    <location>
        <begin position="474"/>
        <end position="508"/>
    </location>
</feature>
<feature type="signal peptide" evidence="2">
    <location>
        <begin position="1"/>
        <end position="25"/>
    </location>
</feature>
<reference evidence="3" key="1">
    <citation type="submission" date="2022-01" db="EMBL/GenBank/DDBJ databases">
        <authorList>
            <person name="King R."/>
        </authorList>
    </citation>
    <scope>NUCLEOTIDE SEQUENCE</scope>
</reference>